<dbReference type="GO" id="GO:0005829">
    <property type="term" value="C:cytosol"/>
    <property type="evidence" value="ECO:0007669"/>
    <property type="project" value="TreeGrafter"/>
</dbReference>
<evidence type="ECO:0000313" key="10">
    <source>
        <dbReference type="Proteomes" id="UP000324974"/>
    </source>
</evidence>
<dbReference type="InterPro" id="IPR051472">
    <property type="entry name" value="T3SS_Stator/FliH"/>
</dbReference>
<comment type="similarity">
    <text evidence="2">Belongs to the FliH family.</text>
</comment>
<keyword evidence="7" id="KW-1006">Bacterial flagellum protein export</keyword>
<evidence type="ECO:0000256" key="5">
    <source>
        <dbReference type="ARBA" id="ARBA00022795"/>
    </source>
</evidence>
<feature type="domain" description="Flagellar assembly protein FliH/Type III secretion system HrpE" evidence="8">
    <location>
        <begin position="74"/>
        <end position="190"/>
    </location>
</feature>
<evidence type="ECO:0000256" key="7">
    <source>
        <dbReference type="ARBA" id="ARBA00023225"/>
    </source>
</evidence>
<dbReference type="AlphaFoldDB" id="A0A5C1A4K7"/>
<evidence type="ECO:0000256" key="4">
    <source>
        <dbReference type="ARBA" id="ARBA00022448"/>
    </source>
</evidence>
<comment type="function">
    <text evidence="1">Needed for flagellar regrowth and assembly.</text>
</comment>
<sequence>MGRPNSTPATFRVSFSGRLSNAVSVSPNAPLPPFRRPTPVAPATPVIPIPQIPQNLSDTAIGRDMAADRKMIQTTLATIQAKVAELSRQQAANLDGLQNAAVELALTIAVQLLHREVSADEFPVEAMVRDMAAELVNDTPVTVWLNPDDLKLLERRLGGQRLLSGDDPKLVADDSLQRCECRVEGGNGSLVLSDPTRHLQEIRDDLLRNLADARTARTA</sequence>
<dbReference type="Proteomes" id="UP000324974">
    <property type="component" value="Chromosome"/>
</dbReference>
<dbReference type="OrthoDB" id="9152601at2"/>
<proteinExistence type="inferred from homology"/>
<keyword evidence="10" id="KW-1185">Reference proteome</keyword>
<name>A0A5C1A4K7_9BACT</name>
<gene>
    <name evidence="9" type="ORF">PX52LOC_00181</name>
</gene>
<dbReference type="GO" id="GO:0044781">
    <property type="term" value="P:bacterial-type flagellum organization"/>
    <property type="evidence" value="ECO:0007669"/>
    <property type="project" value="UniProtKB-KW"/>
</dbReference>
<evidence type="ECO:0000259" key="8">
    <source>
        <dbReference type="Pfam" id="PF02108"/>
    </source>
</evidence>
<dbReference type="KEGG" id="lrs:PX52LOC_00181"/>
<keyword evidence="4" id="KW-0813">Transport</keyword>
<organism evidence="9 10">
    <name type="scientific">Limnoglobus roseus</name>
    <dbReference type="NCBI Taxonomy" id="2598579"/>
    <lineage>
        <taxon>Bacteria</taxon>
        <taxon>Pseudomonadati</taxon>
        <taxon>Planctomycetota</taxon>
        <taxon>Planctomycetia</taxon>
        <taxon>Gemmatales</taxon>
        <taxon>Gemmataceae</taxon>
        <taxon>Limnoglobus</taxon>
    </lineage>
</organism>
<evidence type="ECO:0000256" key="6">
    <source>
        <dbReference type="ARBA" id="ARBA00022927"/>
    </source>
</evidence>
<accession>A0A5C1A4K7</accession>
<evidence type="ECO:0000256" key="2">
    <source>
        <dbReference type="ARBA" id="ARBA00006602"/>
    </source>
</evidence>
<dbReference type="GO" id="GO:0015031">
    <property type="term" value="P:protein transport"/>
    <property type="evidence" value="ECO:0007669"/>
    <property type="project" value="UniProtKB-KW"/>
</dbReference>
<keyword evidence="5" id="KW-1005">Bacterial flagellum biogenesis</keyword>
<reference evidence="10" key="1">
    <citation type="submission" date="2019-08" db="EMBL/GenBank/DDBJ databases">
        <title>Limnoglobus roseus gen. nov., sp. nov., a novel freshwater planctomycete with a giant genome from the family Gemmataceae.</title>
        <authorList>
            <person name="Kulichevskaya I.S."/>
            <person name="Naumoff D.G."/>
            <person name="Miroshnikov K."/>
            <person name="Ivanova A."/>
            <person name="Philippov D.A."/>
            <person name="Hakobyan A."/>
            <person name="Rijpstra I.C."/>
            <person name="Sinninghe Damste J.S."/>
            <person name="Liesack W."/>
            <person name="Dedysh S.N."/>
        </authorList>
    </citation>
    <scope>NUCLEOTIDE SEQUENCE [LARGE SCALE GENOMIC DNA]</scope>
    <source>
        <strain evidence="10">PX52</strain>
    </source>
</reference>
<keyword evidence="6" id="KW-0653">Protein transport</keyword>
<dbReference type="Pfam" id="PF02108">
    <property type="entry name" value="FliH"/>
    <property type="match status" value="1"/>
</dbReference>
<dbReference type="EMBL" id="CP042425">
    <property type="protein sequence ID" value="QEL13327.1"/>
    <property type="molecule type" value="Genomic_DNA"/>
</dbReference>
<dbReference type="PANTHER" id="PTHR34982">
    <property type="entry name" value="YOP PROTEINS TRANSLOCATION PROTEIN L"/>
    <property type="match status" value="1"/>
</dbReference>
<evidence type="ECO:0000313" key="9">
    <source>
        <dbReference type="EMBL" id="QEL13327.1"/>
    </source>
</evidence>
<evidence type="ECO:0000256" key="3">
    <source>
        <dbReference type="ARBA" id="ARBA00016507"/>
    </source>
</evidence>
<dbReference type="InterPro" id="IPR018035">
    <property type="entry name" value="Flagellar_FliH/T3SS_HrpE"/>
</dbReference>
<dbReference type="PANTHER" id="PTHR34982:SF1">
    <property type="entry name" value="FLAGELLAR ASSEMBLY PROTEIN FLIH"/>
    <property type="match status" value="1"/>
</dbReference>
<protein>
    <recommendedName>
        <fullName evidence="3">Flagellar assembly protein FliH</fullName>
    </recommendedName>
</protein>
<evidence type="ECO:0000256" key="1">
    <source>
        <dbReference type="ARBA" id="ARBA00003041"/>
    </source>
</evidence>